<proteinExistence type="inferred from homology"/>
<protein>
    <submittedName>
        <fullName evidence="12">Lymphocyte-specific helicase</fullName>
    </submittedName>
</protein>
<dbReference type="GO" id="GO:0031508">
    <property type="term" value="P:pericentric heterochromatin formation"/>
    <property type="evidence" value="ECO:0007669"/>
    <property type="project" value="TreeGrafter"/>
</dbReference>
<dbReference type="SMART" id="SM00487">
    <property type="entry name" value="DEXDc"/>
    <property type="match status" value="1"/>
</dbReference>
<evidence type="ECO:0000259" key="10">
    <source>
        <dbReference type="PROSITE" id="PS51192"/>
    </source>
</evidence>
<dbReference type="OrthoDB" id="5857104at2759"/>
<dbReference type="Pfam" id="PF00271">
    <property type="entry name" value="Helicase_C"/>
    <property type="match status" value="1"/>
</dbReference>
<evidence type="ECO:0000256" key="8">
    <source>
        <dbReference type="ARBA" id="ARBA00023242"/>
    </source>
</evidence>
<feature type="non-terminal residue" evidence="12">
    <location>
        <position position="722"/>
    </location>
</feature>
<dbReference type="PANTHER" id="PTHR47161:SF1">
    <property type="entry name" value="LYMPHOID-SPECIFIC HELICASE"/>
    <property type="match status" value="1"/>
</dbReference>
<dbReference type="InterPro" id="IPR001650">
    <property type="entry name" value="Helicase_C-like"/>
</dbReference>
<name>A0A0V1FG06_TRIPS</name>
<dbReference type="CDD" id="cd18793">
    <property type="entry name" value="SF2_C_SNF"/>
    <property type="match status" value="1"/>
</dbReference>
<dbReference type="Gene3D" id="3.40.50.10810">
    <property type="entry name" value="Tandem AAA-ATPase domain"/>
    <property type="match status" value="1"/>
</dbReference>
<dbReference type="GO" id="GO:0005721">
    <property type="term" value="C:pericentric heterochromatin"/>
    <property type="evidence" value="ECO:0007669"/>
    <property type="project" value="TreeGrafter"/>
</dbReference>
<evidence type="ECO:0000256" key="5">
    <source>
        <dbReference type="ARBA" id="ARBA00022806"/>
    </source>
</evidence>
<keyword evidence="13" id="KW-1185">Reference proteome</keyword>
<keyword evidence="5 12" id="KW-0347">Helicase</keyword>
<feature type="domain" description="Helicase ATP-binding" evidence="10">
    <location>
        <begin position="168"/>
        <end position="338"/>
    </location>
</feature>
<dbReference type="PROSITE" id="PS51192">
    <property type="entry name" value="HELICASE_ATP_BIND_1"/>
    <property type="match status" value="1"/>
</dbReference>
<feature type="non-terminal residue" evidence="12">
    <location>
        <position position="1"/>
    </location>
</feature>
<keyword evidence="4" id="KW-0378">Hydrolase</keyword>
<evidence type="ECO:0000256" key="9">
    <source>
        <dbReference type="SAM" id="MobiDB-lite"/>
    </source>
</evidence>
<organism evidence="12 13">
    <name type="scientific">Trichinella pseudospiralis</name>
    <name type="common">Parasitic roundworm</name>
    <dbReference type="NCBI Taxonomy" id="6337"/>
    <lineage>
        <taxon>Eukaryota</taxon>
        <taxon>Metazoa</taxon>
        <taxon>Ecdysozoa</taxon>
        <taxon>Nematoda</taxon>
        <taxon>Enoplea</taxon>
        <taxon>Dorylaimia</taxon>
        <taxon>Trichinellida</taxon>
        <taxon>Trichinellidae</taxon>
        <taxon>Trichinella</taxon>
    </lineage>
</organism>
<dbReference type="GO" id="GO:0004386">
    <property type="term" value="F:helicase activity"/>
    <property type="evidence" value="ECO:0007669"/>
    <property type="project" value="UniProtKB-KW"/>
</dbReference>
<reference evidence="12 13" key="1">
    <citation type="submission" date="2015-01" db="EMBL/GenBank/DDBJ databases">
        <title>Evolution of Trichinella species and genotypes.</title>
        <authorList>
            <person name="Korhonen P.K."/>
            <person name="Edoardo P."/>
            <person name="Giuseppe L.R."/>
            <person name="Gasser R.B."/>
        </authorList>
    </citation>
    <scope>NUCLEOTIDE SEQUENCE [LARGE SCALE GENOMIC DNA]</scope>
    <source>
        <strain evidence="12">ISS470</strain>
    </source>
</reference>
<dbReference type="InterPro" id="IPR038718">
    <property type="entry name" value="SNF2-like_sf"/>
</dbReference>
<dbReference type="GO" id="GO:0044027">
    <property type="term" value="P:negative regulation of gene expression via chromosomal CpG island methylation"/>
    <property type="evidence" value="ECO:0007669"/>
    <property type="project" value="TreeGrafter"/>
</dbReference>
<evidence type="ECO:0000256" key="3">
    <source>
        <dbReference type="ARBA" id="ARBA00022741"/>
    </source>
</evidence>
<comment type="caution">
    <text evidence="12">The sequence shown here is derived from an EMBL/GenBank/DDBJ whole genome shotgun (WGS) entry which is preliminary data.</text>
</comment>
<comment type="similarity">
    <text evidence="2">Belongs to the SNF2/RAD54 helicase family.</text>
</comment>
<dbReference type="SUPFAM" id="SSF52540">
    <property type="entry name" value="P-loop containing nucleoside triphosphate hydrolases"/>
    <property type="match status" value="2"/>
</dbReference>
<feature type="region of interest" description="Disordered" evidence="9">
    <location>
        <begin position="432"/>
        <end position="454"/>
    </location>
</feature>
<keyword evidence="3" id="KW-0547">Nucleotide-binding</keyword>
<evidence type="ECO:0000256" key="4">
    <source>
        <dbReference type="ARBA" id="ARBA00022801"/>
    </source>
</evidence>
<accession>A0A0V1FG06</accession>
<dbReference type="GO" id="GO:0006346">
    <property type="term" value="P:DNA methylation-dependent constitutive heterochromatin formation"/>
    <property type="evidence" value="ECO:0007669"/>
    <property type="project" value="TreeGrafter"/>
</dbReference>
<dbReference type="Proteomes" id="UP000054995">
    <property type="component" value="Unassembled WGS sequence"/>
</dbReference>
<evidence type="ECO:0000256" key="2">
    <source>
        <dbReference type="ARBA" id="ARBA00007025"/>
    </source>
</evidence>
<sequence length="722" mass="83504">LGCPLTRKNFCLNYIKRKMDENLILDTNIIEENKSPQENMDTQEAPFPRTFSLENQKTAMEKLSALMTKVEVYKNFIVEKQAHCYKRVSDENAAKCLRPKSNNRMPMTSTTVMTDRITGFENASHATELFKGTLHGYQEEGVMWLKAKRIIRIISNIDFITLFFFQIKIQDLNQVNSILADEMGLGKTVQCIAFLCHMISVGVKGPFLVISPLSTLRNWMNEFKKFAPEIPVLLYYGKRDERRKLKENFTSARAVRKFNVFPVVLTTYEILIRDKNIFMKTFWRYMIIDEGHRIKNNNSVLSIIVRKISSDGRLLLSGTPLQNNMAELWSLLNFIMPELFGELSWFEEYFNFEGLTTANTDTLEASKKEILEKLHNLLAPFILRRLKADVISNLPMKKEHTVFAPLCERQAKMYQLALDIFVDRANKVNKKKSLNKPETSKMSERKQRRMKNRKKISNDNEMDKELLMSYISKKYSAMMCLRKVTNHPYLLSDKIIDDEISEANKEEVISSSGKMIVLDRLLEGLFKEGGHKVLIFTQFVEMIHILSFYCEYRNYEFCTLYGKMSFSERQDEVERFTKGKASVFLISTRAGNLGLNLMAADTVILFDSDWNPQSDLQASDRCHRIGQTKPVLIYRLVAKGTIDEMMVDRAHTKRKLEKLVIASGKFKFNKSVSEKLTEAELLEILSGNQLGSVWYSKDAEVLISDEDLKNLLDRSESAAIQK</sequence>
<dbReference type="PANTHER" id="PTHR47161">
    <property type="entry name" value="LYMPHOID-SPECIFIC HELICASE"/>
    <property type="match status" value="1"/>
</dbReference>
<dbReference type="InterPro" id="IPR014001">
    <property type="entry name" value="Helicase_ATP-bd"/>
</dbReference>
<keyword evidence="8" id="KW-0539">Nucleus</keyword>
<dbReference type="AlphaFoldDB" id="A0A0V1FG06"/>
<dbReference type="InterPro" id="IPR049730">
    <property type="entry name" value="SNF2/RAD54-like_C"/>
</dbReference>
<evidence type="ECO:0000256" key="6">
    <source>
        <dbReference type="ARBA" id="ARBA00022840"/>
    </source>
</evidence>
<dbReference type="InterPro" id="IPR027417">
    <property type="entry name" value="P-loop_NTPase"/>
</dbReference>
<comment type="subcellular location">
    <subcellularLocation>
        <location evidence="1">Nucleus</location>
    </subcellularLocation>
</comment>
<evidence type="ECO:0000256" key="1">
    <source>
        <dbReference type="ARBA" id="ARBA00004123"/>
    </source>
</evidence>
<keyword evidence="7" id="KW-0175">Coiled coil</keyword>
<dbReference type="Pfam" id="PF00176">
    <property type="entry name" value="SNF2-rel_dom"/>
    <property type="match status" value="1"/>
</dbReference>
<dbReference type="GO" id="GO:0005634">
    <property type="term" value="C:nucleus"/>
    <property type="evidence" value="ECO:0007669"/>
    <property type="project" value="UniProtKB-SubCell"/>
</dbReference>
<dbReference type="FunFam" id="3.40.50.10810:FF:000015">
    <property type="entry name" value="lymphoid-specific helicase isoform X1"/>
    <property type="match status" value="1"/>
</dbReference>
<dbReference type="GO" id="GO:0016787">
    <property type="term" value="F:hydrolase activity"/>
    <property type="evidence" value="ECO:0007669"/>
    <property type="project" value="UniProtKB-KW"/>
</dbReference>
<evidence type="ECO:0000313" key="13">
    <source>
        <dbReference type="Proteomes" id="UP000054995"/>
    </source>
</evidence>
<feature type="domain" description="Helicase C-terminal" evidence="11">
    <location>
        <begin position="517"/>
        <end position="680"/>
    </location>
</feature>
<dbReference type="Gene3D" id="3.40.50.300">
    <property type="entry name" value="P-loop containing nucleotide triphosphate hydrolases"/>
    <property type="match status" value="1"/>
</dbReference>
<dbReference type="EMBL" id="JYDT01000105">
    <property type="protein sequence ID" value="KRY84837.1"/>
    <property type="molecule type" value="Genomic_DNA"/>
</dbReference>
<dbReference type="PROSITE" id="PS51194">
    <property type="entry name" value="HELICASE_CTER"/>
    <property type="match status" value="1"/>
</dbReference>
<keyword evidence="6" id="KW-0067">ATP-binding</keyword>
<evidence type="ECO:0000256" key="7">
    <source>
        <dbReference type="ARBA" id="ARBA00023054"/>
    </source>
</evidence>
<evidence type="ECO:0000259" key="11">
    <source>
        <dbReference type="PROSITE" id="PS51194"/>
    </source>
</evidence>
<dbReference type="InterPro" id="IPR000330">
    <property type="entry name" value="SNF2_N"/>
</dbReference>
<dbReference type="GO" id="GO:0005524">
    <property type="term" value="F:ATP binding"/>
    <property type="evidence" value="ECO:0007669"/>
    <property type="project" value="UniProtKB-KW"/>
</dbReference>
<dbReference type="SMART" id="SM00490">
    <property type="entry name" value="HELICc"/>
    <property type="match status" value="1"/>
</dbReference>
<dbReference type="GO" id="GO:0003682">
    <property type="term" value="F:chromatin binding"/>
    <property type="evidence" value="ECO:0007669"/>
    <property type="project" value="TreeGrafter"/>
</dbReference>
<gene>
    <name evidence="12" type="primary">Hells</name>
    <name evidence="12" type="ORF">T4D_11740</name>
</gene>
<evidence type="ECO:0000313" key="12">
    <source>
        <dbReference type="EMBL" id="KRY84837.1"/>
    </source>
</evidence>